<evidence type="ECO:0000313" key="1">
    <source>
        <dbReference type="EMBL" id="GAA2898904.1"/>
    </source>
</evidence>
<comment type="caution">
    <text evidence="1">The sequence shown here is derived from an EMBL/GenBank/DDBJ whole genome shotgun (WGS) entry which is preliminary data.</text>
</comment>
<dbReference type="Proteomes" id="UP001500831">
    <property type="component" value="Unassembled WGS sequence"/>
</dbReference>
<dbReference type="EMBL" id="BAAAVI010000063">
    <property type="protein sequence ID" value="GAA2898904.1"/>
    <property type="molecule type" value="Genomic_DNA"/>
</dbReference>
<organism evidence="1 2">
    <name type="scientific">Streptosporangium fragile</name>
    <dbReference type="NCBI Taxonomy" id="46186"/>
    <lineage>
        <taxon>Bacteria</taxon>
        <taxon>Bacillati</taxon>
        <taxon>Actinomycetota</taxon>
        <taxon>Actinomycetes</taxon>
        <taxon>Streptosporangiales</taxon>
        <taxon>Streptosporangiaceae</taxon>
        <taxon>Streptosporangium</taxon>
    </lineage>
</organism>
<gene>
    <name evidence="1" type="ORF">GCM10010517_64350</name>
</gene>
<accession>A0ABN3W5P2</accession>
<reference evidence="1 2" key="1">
    <citation type="journal article" date="2019" name="Int. J. Syst. Evol. Microbiol.">
        <title>The Global Catalogue of Microorganisms (GCM) 10K type strain sequencing project: providing services to taxonomists for standard genome sequencing and annotation.</title>
        <authorList>
            <consortium name="The Broad Institute Genomics Platform"/>
            <consortium name="The Broad Institute Genome Sequencing Center for Infectious Disease"/>
            <person name="Wu L."/>
            <person name="Ma J."/>
        </authorList>
    </citation>
    <scope>NUCLEOTIDE SEQUENCE [LARGE SCALE GENOMIC DNA]</scope>
    <source>
        <strain evidence="1 2">JCM 6242</strain>
    </source>
</reference>
<sequence>MNLKIPTGWKVHYEGDVYRGRDWILVATGACAKPEFLAPNCKGFWVLGPKAIAGDPQTGTPYTGKYSFSPTLDQPYCPFDKRDLWLSEGKPTKGLRQVGPGHTAKYASWPASCVSQDGSERRTAKFAQREWFLPTSKILVVDYWNTPSLPNILKNATWS</sequence>
<evidence type="ECO:0000313" key="2">
    <source>
        <dbReference type="Proteomes" id="UP001500831"/>
    </source>
</evidence>
<protein>
    <submittedName>
        <fullName evidence="1">Uncharacterized protein</fullName>
    </submittedName>
</protein>
<name>A0ABN3W5P2_9ACTN</name>
<proteinExistence type="predicted"/>
<keyword evidence="2" id="KW-1185">Reference proteome</keyword>